<dbReference type="EMBL" id="JBHTIU010000061">
    <property type="protein sequence ID" value="MFD0870806.1"/>
    <property type="molecule type" value="Genomic_DNA"/>
</dbReference>
<dbReference type="Pfam" id="PF16169">
    <property type="entry name" value="DUF4872"/>
    <property type="match status" value="1"/>
</dbReference>
<evidence type="ECO:0000259" key="2">
    <source>
        <dbReference type="Pfam" id="PF16169"/>
    </source>
</evidence>
<dbReference type="RefSeq" id="WP_379289574.1">
    <property type="nucleotide sequence ID" value="NZ_JBHTIU010000061.1"/>
</dbReference>
<sequence length="327" mass="37080">MFIQNFSPFSGQHCETTATGNLIKRLGIEMSEAMLFGIGEGFGYIYWDMKNMDFPFLGGRIKPDLLTHNIVNNLNLQMDVQETSSSKKAWENVKQNIDKGIIVGLKLDSYYLDYFTNKVHFAGHYVAMYGYDDSFAYLVDTGQQGSMVKTSLEHLAMARNAKGPMSSRNLSYTIKKKGAEPNLKDVITKAIKNNAIDYINPPIKNLGYKGIKKTSVEIKKWFERSKNIEGDLVLTATLMERGGTGGSLFRNIYRDFLKECLIILDNAPLQNAYNLFTEIALMWEKVSKLIRKAGETHELLYLNQASDILLELSSKEYEAMNHLSRIS</sequence>
<name>A0ABW3DCW6_9BACL</name>
<feature type="domain" description="Butirosin biosynthesis protein H N-terminal" evidence="1">
    <location>
        <begin position="13"/>
        <end position="141"/>
    </location>
</feature>
<gene>
    <name evidence="3" type="ORF">ACFQ03_16810</name>
</gene>
<keyword evidence="4" id="KW-1185">Reference proteome</keyword>
<dbReference type="Pfam" id="PF14399">
    <property type="entry name" value="BtrH_N"/>
    <property type="match status" value="1"/>
</dbReference>
<protein>
    <submittedName>
        <fullName evidence="3">BtrH N-terminal domain-containing protein</fullName>
    </submittedName>
</protein>
<reference evidence="4" key="1">
    <citation type="journal article" date="2019" name="Int. J. Syst. Evol. Microbiol.">
        <title>The Global Catalogue of Microorganisms (GCM) 10K type strain sequencing project: providing services to taxonomists for standard genome sequencing and annotation.</title>
        <authorList>
            <consortium name="The Broad Institute Genomics Platform"/>
            <consortium name="The Broad Institute Genome Sequencing Center for Infectious Disease"/>
            <person name="Wu L."/>
            <person name="Ma J."/>
        </authorList>
    </citation>
    <scope>NUCLEOTIDE SEQUENCE [LARGE SCALE GENOMIC DNA]</scope>
    <source>
        <strain evidence="4">CCUG 57263</strain>
    </source>
</reference>
<evidence type="ECO:0000313" key="3">
    <source>
        <dbReference type="EMBL" id="MFD0870806.1"/>
    </source>
</evidence>
<feature type="domain" description="DUF4872" evidence="2">
    <location>
        <begin position="154"/>
        <end position="323"/>
    </location>
</feature>
<accession>A0ABW3DCW6</accession>
<evidence type="ECO:0000259" key="1">
    <source>
        <dbReference type="Pfam" id="PF14399"/>
    </source>
</evidence>
<dbReference type="Proteomes" id="UP001597120">
    <property type="component" value="Unassembled WGS sequence"/>
</dbReference>
<evidence type="ECO:0000313" key="4">
    <source>
        <dbReference type="Proteomes" id="UP001597120"/>
    </source>
</evidence>
<dbReference type="InterPro" id="IPR032369">
    <property type="entry name" value="DUF4872"/>
</dbReference>
<proteinExistence type="predicted"/>
<comment type="caution">
    <text evidence="3">The sequence shown here is derived from an EMBL/GenBank/DDBJ whole genome shotgun (WGS) entry which is preliminary data.</text>
</comment>
<organism evidence="3 4">
    <name type="scientific">Paenibacillus residui</name>
    <dbReference type="NCBI Taxonomy" id="629724"/>
    <lineage>
        <taxon>Bacteria</taxon>
        <taxon>Bacillati</taxon>
        <taxon>Bacillota</taxon>
        <taxon>Bacilli</taxon>
        <taxon>Bacillales</taxon>
        <taxon>Paenibacillaceae</taxon>
        <taxon>Paenibacillus</taxon>
    </lineage>
</organism>
<dbReference type="InterPro" id="IPR026935">
    <property type="entry name" value="BtrH_N"/>
</dbReference>